<proteinExistence type="predicted"/>
<evidence type="ECO:0008006" key="3">
    <source>
        <dbReference type="Google" id="ProtNLM"/>
    </source>
</evidence>
<name>A0A166GME2_9AGAM</name>
<accession>A0A166GME2</accession>
<gene>
    <name evidence="1" type="ORF">SISSUDRAFT_205751</name>
</gene>
<protein>
    <recommendedName>
        <fullName evidence="3">ARM repeat-containing protein</fullName>
    </recommendedName>
</protein>
<dbReference type="EMBL" id="KV428018">
    <property type="protein sequence ID" value="KZT41819.1"/>
    <property type="molecule type" value="Genomic_DNA"/>
</dbReference>
<reference evidence="1 2" key="1">
    <citation type="journal article" date="2016" name="Mol. Biol. Evol.">
        <title>Comparative Genomics of Early-Diverging Mushroom-Forming Fungi Provides Insights into the Origins of Lignocellulose Decay Capabilities.</title>
        <authorList>
            <person name="Nagy L.G."/>
            <person name="Riley R."/>
            <person name="Tritt A."/>
            <person name="Adam C."/>
            <person name="Daum C."/>
            <person name="Floudas D."/>
            <person name="Sun H."/>
            <person name="Yadav J.S."/>
            <person name="Pangilinan J."/>
            <person name="Larsson K.H."/>
            <person name="Matsuura K."/>
            <person name="Barry K."/>
            <person name="Labutti K."/>
            <person name="Kuo R."/>
            <person name="Ohm R.A."/>
            <person name="Bhattacharya S.S."/>
            <person name="Shirouzu T."/>
            <person name="Yoshinaga Y."/>
            <person name="Martin F.M."/>
            <person name="Grigoriev I.V."/>
            <person name="Hibbett D.S."/>
        </authorList>
    </citation>
    <scope>NUCLEOTIDE SEQUENCE [LARGE SCALE GENOMIC DNA]</scope>
    <source>
        <strain evidence="1 2">HHB10207 ss-3</strain>
    </source>
</reference>
<evidence type="ECO:0000313" key="2">
    <source>
        <dbReference type="Proteomes" id="UP000076798"/>
    </source>
</evidence>
<evidence type="ECO:0000313" key="1">
    <source>
        <dbReference type="EMBL" id="KZT41819.1"/>
    </source>
</evidence>
<sequence length="357" mass="40158">MLWPDNRHNEVIGNYDILDDITTLEHSASSTATRREKTMSTRVLARAGPDSPHASRILETICGNAQRWNDLELWIQTIDTLGALKRPQIMGCSAIVAGVLTFGFDALRESLEKMISNSDDVPFNLELIDAITNAAPKGAMHVQEWCQDQRAVVIQSLLKALPESMDVLHVLIKHRDHQFFADHVAPHLIAARPGFLAFVKAMHVDREDLPEPMKLFLRSQAACLVLQGVEAAQALDTERTFESIDLCLHLLDSQAFSSFLQDLASATSDRDATLPLTERNRQIYGFYSRLMRDLQLLKRRMDARGEDKEPFDGYLREVVTGFLRGPIDAMKDASEVLIMAKAFQWTDDVGRSLVKET</sequence>
<dbReference type="AlphaFoldDB" id="A0A166GME2"/>
<keyword evidence="2" id="KW-1185">Reference proteome</keyword>
<dbReference type="Proteomes" id="UP000076798">
    <property type="component" value="Unassembled WGS sequence"/>
</dbReference>
<organism evidence="1 2">
    <name type="scientific">Sistotremastrum suecicum HHB10207 ss-3</name>
    <dbReference type="NCBI Taxonomy" id="1314776"/>
    <lineage>
        <taxon>Eukaryota</taxon>
        <taxon>Fungi</taxon>
        <taxon>Dikarya</taxon>
        <taxon>Basidiomycota</taxon>
        <taxon>Agaricomycotina</taxon>
        <taxon>Agaricomycetes</taxon>
        <taxon>Sistotremastrales</taxon>
        <taxon>Sistotremastraceae</taxon>
        <taxon>Sistotremastrum</taxon>
    </lineage>
</organism>
<dbReference type="OrthoDB" id="3266192at2759"/>